<keyword evidence="3 5" id="KW-0371">Homeobox</keyword>
<dbReference type="InterPro" id="IPR050848">
    <property type="entry name" value="Homeobox_TF"/>
</dbReference>
<dbReference type="PRINTS" id="PR00024">
    <property type="entry name" value="HOMEOBOX"/>
</dbReference>
<dbReference type="PANTHER" id="PTHR24333:SF9">
    <property type="entry name" value="HOMEOBOX DOMAIN-CONTAINING PROTEIN"/>
    <property type="match status" value="1"/>
</dbReference>
<gene>
    <name evidence="9" type="ORF">HPB48_007079</name>
</gene>
<comment type="caution">
    <text evidence="9">The sequence shown here is derived from an EMBL/GenBank/DDBJ whole genome shotgun (WGS) entry which is preliminary data.</text>
</comment>
<dbReference type="InterPro" id="IPR017970">
    <property type="entry name" value="Homeobox_CS"/>
</dbReference>
<evidence type="ECO:0000256" key="4">
    <source>
        <dbReference type="ARBA" id="ARBA00023242"/>
    </source>
</evidence>
<feature type="domain" description="Homeobox" evidence="8">
    <location>
        <begin position="18"/>
        <end position="54"/>
    </location>
</feature>
<name>A0A9J6G1S4_HAELO</name>
<dbReference type="Proteomes" id="UP000821853">
    <property type="component" value="Chromosome 2"/>
</dbReference>
<evidence type="ECO:0000256" key="5">
    <source>
        <dbReference type="PROSITE-ProRule" id="PRU00108"/>
    </source>
</evidence>
<sequence>MGSQHRSPQDEGPGNLVDKYLSVSKRMELSATLNLTEVQIKTWFQNRRTKWKKQMTARMKLAQRQGLWAPHYLAAQGHAFGSFLGAPGFYGAAPAPCPNQAARDRSPSPEHSRDGSSPDEHK</sequence>
<dbReference type="OrthoDB" id="6159439at2759"/>
<dbReference type="AlphaFoldDB" id="A0A9J6G1S4"/>
<keyword evidence="2 5" id="KW-0238">DNA-binding</keyword>
<feature type="DNA-binding region" description="Homeobox" evidence="5">
    <location>
        <begin position="20"/>
        <end position="55"/>
    </location>
</feature>
<dbReference type="EMBL" id="JABSTR010000004">
    <property type="protein sequence ID" value="KAH9368927.1"/>
    <property type="molecule type" value="Genomic_DNA"/>
</dbReference>
<dbReference type="SMART" id="SM00389">
    <property type="entry name" value="HOX"/>
    <property type="match status" value="1"/>
</dbReference>
<dbReference type="CDD" id="cd00086">
    <property type="entry name" value="homeodomain"/>
    <property type="match status" value="1"/>
</dbReference>
<dbReference type="OMA" id="APCVANT"/>
<feature type="region of interest" description="Disordered" evidence="7">
    <location>
        <begin position="93"/>
        <end position="122"/>
    </location>
</feature>
<keyword evidence="10" id="KW-1185">Reference proteome</keyword>
<dbReference type="GO" id="GO:0003677">
    <property type="term" value="F:DNA binding"/>
    <property type="evidence" value="ECO:0007669"/>
    <property type="project" value="UniProtKB-UniRule"/>
</dbReference>
<evidence type="ECO:0000256" key="3">
    <source>
        <dbReference type="ARBA" id="ARBA00023155"/>
    </source>
</evidence>
<dbReference type="Pfam" id="PF00046">
    <property type="entry name" value="Homeodomain"/>
    <property type="match status" value="1"/>
</dbReference>
<dbReference type="SUPFAM" id="SSF46689">
    <property type="entry name" value="Homeodomain-like"/>
    <property type="match status" value="1"/>
</dbReference>
<evidence type="ECO:0000313" key="10">
    <source>
        <dbReference type="Proteomes" id="UP000821853"/>
    </source>
</evidence>
<keyword evidence="4 5" id="KW-0539">Nucleus</keyword>
<dbReference type="GO" id="GO:0005634">
    <property type="term" value="C:nucleus"/>
    <property type="evidence" value="ECO:0007669"/>
    <property type="project" value="UniProtKB-SubCell"/>
</dbReference>
<dbReference type="InterPro" id="IPR001356">
    <property type="entry name" value="HD"/>
</dbReference>
<dbReference type="PANTHER" id="PTHR24333">
    <property type="entry name" value="HOMEO BOX HB9 LIKE A-RELATED"/>
    <property type="match status" value="1"/>
</dbReference>
<dbReference type="PROSITE" id="PS00027">
    <property type="entry name" value="HOMEOBOX_1"/>
    <property type="match status" value="1"/>
</dbReference>
<dbReference type="InterPro" id="IPR009057">
    <property type="entry name" value="Homeodomain-like_sf"/>
</dbReference>
<evidence type="ECO:0000256" key="7">
    <source>
        <dbReference type="SAM" id="MobiDB-lite"/>
    </source>
</evidence>
<accession>A0A9J6G1S4</accession>
<protein>
    <recommendedName>
        <fullName evidence="8">Homeobox domain-containing protein</fullName>
    </recommendedName>
</protein>
<dbReference type="GO" id="GO:0000981">
    <property type="term" value="F:DNA-binding transcription factor activity, RNA polymerase II-specific"/>
    <property type="evidence" value="ECO:0007669"/>
    <property type="project" value="InterPro"/>
</dbReference>
<proteinExistence type="predicted"/>
<evidence type="ECO:0000313" key="9">
    <source>
        <dbReference type="EMBL" id="KAH9368927.1"/>
    </source>
</evidence>
<evidence type="ECO:0000259" key="8">
    <source>
        <dbReference type="PROSITE" id="PS50071"/>
    </source>
</evidence>
<dbReference type="InterPro" id="IPR020479">
    <property type="entry name" value="HD_metazoa"/>
</dbReference>
<feature type="compositionally biased region" description="Basic and acidic residues" evidence="7">
    <location>
        <begin position="102"/>
        <end position="122"/>
    </location>
</feature>
<organism evidence="9 10">
    <name type="scientific">Haemaphysalis longicornis</name>
    <name type="common">Bush tick</name>
    <dbReference type="NCBI Taxonomy" id="44386"/>
    <lineage>
        <taxon>Eukaryota</taxon>
        <taxon>Metazoa</taxon>
        <taxon>Ecdysozoa</taxon>
        <taxon>Arthropoda</taxon>
        <taxon>Chelicerata</taxon>
        <taxon>Arachnida</taxon>
        <taxon>Acari</taxon>
        <taxon>Parasitiformes</taxon>
        <taxon>Ixodida</taxon>
        <taxon>Ixodoidea</taxon>
        <taxon>Ixodidae</taxon>
        <taxon>Haemaphysalinae</taxon>
        <taxon>Haemaphysalis</taxon>
    </lineage>
</organism>
<dbReference type="VEuPathDB" id="VectorBase:HLOH_063084"/>
<reference evidence="9 10" key="1">
    <citation type="journal article" date="2020" name="Cell">
        <title>Large-Scale Comparative Analyses of Tick Genomes Elucidate Their Genetic Diversity and Vector Capacities.</title>
        <authorList>
            <consortium name="Tick Genome and Microbiome Consortium (TIGMIC)"/>
            <person name="Jia N."/>
            <person name="Wang J."/>
            <person name="Shi W."/>
            <person name="Du L."/>
            <person name="Sun Y."/>
            <person name="Zhan W."/>
            <person name="Jiang J.F."/>
            <person name="Wang Q."/>
            <person name="Zhang B."/>
            <person name="Ji P."/>
            <person name="Bell-Sakyi L."/>
            <person name="Cui X.M."/>
            <person name="Yuan T.T."/>
            <person name="Jiang B.G."/>
            <person name="Yang W.F."/>
            <person name="Lam T.T."/>
            <person name="Chang Q.C."/>
            <person name="Ding S.J."/>
            <person name="Wang X.J."/>
            <person name="Zhu J.G."/>
            <person name="Ruan X.D."/>
            <person name="Zhao L."/>
            <person name="Wei J.T."/>
            <person name="Ye R.Z."/>
            <person name="Que T.C."/>
            <person name="Du C.H."/>
            <person name="Zhou Y.H."/>
            <person name="Cheng J.X."/>
            <person name="Dai P.F."/>
            <person name="Guo W.B."/>
            <person name="Han X.H."/>
            <person name="Huang E.J."/>
            <person name="Li L.F."/>
            <person name="Wei W."/>
            <person name="Gao Y.C."/>
            <person name="Liu J.Z."/>
            <person name="Shao H.Z."/>
            <person name="Wang X."/>
            <person name="Wang C.C."/>
            <person name="Yang T.C."/>
            <person name="Huo Q.B."/>
            <person name="Li W."/>
            <person name="Chen H.Y."/>
            <person name="Chen S.E."/>
            <person name="Zhou L.G."/>
            <person name="Ni X.B."/>
            <person name="Tian J.H."/>
            <person name="Sheng Y."/>
            <person name="Liu T."/>
            <person name="Pan Y.S."/>
            <person name="Xia L.Y."/>
            <person name="Li J."/>
            <person name="Zhao F."/>
            <person name="Cao W.C."/>
        </authorList>
    </citation>
    <scope>NUCLEOTIDE SEQUENCE [LARGE SCALE GENOMIC DNA]</scope>
    <source>
        <strain evidence="9">HaeL-2018</strain>
    </source>
</reference>
<dbReference type="Gene3D" id="1.10.10.60">
    <property type="entry name" value="Homeodomain-like"/>
    <property type="match status" value="1"/>
</dbReference>
<dbReference type="PROSITE" id="PS50071">
    <property type="entry name" value="HOMEOBOX_2"/>
    <property type="match status" value="1"/>
</dbReference>
<evidence type="ECO:0000256" key="1">
    <source>
        <dbReference type="ARBA" id="ARBA00004123"/>
    </source>
</evidence>
<evidence type="ECO:0000256" key="2">
    <source>
        <dbReference type="ARBA" id="ARBA00023125"/>
    </source>
</evidence>
<comment type="subcellular location">
    <subcellularLocation>
        <location evidence="1 5 6">Nucleus</location>
    </subcellularLocation>
</comment>
<evidence type="ECO:0000256" key="6">
    <source>
        <dbReference type="RuleBase" id="RU000682"/>
    </source>
</evidence>